<keyword evidence="1" id="KW-0472">Membrane</keyword>
<gene>
    <name evidence="2" type="ORF">CEE69_27275</name>
</gene>
<dbReference type="EMBL" id="NIZW01000032">
    <property type="protein sequence ID" value="PHQ32103.1"/>
    <property type="molecule type" value="Genomic_DNA"/>
</dbReference>
<dbReference type="RefSeq" id="WP_099263775.1">
    <property type="nucleotide sequence ID" value="NZ_NIZW01000032.1"/>
</dbReference>
<evidence type="ECO:0000256" key="1">
    <source>
        <dbReference type="SAM" id="Phobius"/>
    </source>
</evidence>
<dbReference type="Proteomes" id="UP000225740">
    <property type="component" value="Unassembled WGS sequence"/>
</dbReference>
<keyword evidence="1" id="KW-0812">Transmembrane</keyword>
<keyword evidence="1" id="KW-1133">Transmembrane helix</keyword>
<reference evidence="2 3" key="1">
    <citation type="submission" date="2017-06" db="EMBL/GenBank/DDBJ databases">
        <title>Description of Rhodopirellula bahusiensis sp. nov.</title>
        <authorList>
            <person name="Kizina J."/>
            <person name="Harder J."/>
        </authorList>
    </citation>
    <scope>NUCLEOTIDE SEQUENCE [LARGE SCALE GENOMIC DNA]</scope>
    <source>
        <strain evidence="2 3">SWK21</strain>
    </source>
</reference>
<dbReference type="AlphaFoldDB" id="A0A2G1VZA1"/>
<protein>
    <submittedName>
        <fullName evidence="2">Uncharacterized protein</fullName>
    </submittedName>
</protein>
<proteinExistence type="predicted"/>
<dbReference type="GeneID" id="90611583"/>
<evidence type="ECO:0000313" key="2">
    <source>
        <dbReference type="EMBL" id="PHQ32103.1"/>
    </source>
</evidence>
<dbReference type="OrthoDB" id="253624at2"/>
<accession>A0A2G1VZA1</accession>
<evidence type="ECO:0000313" key="3">
    <source>
        <dbReference type="Proteomes" id="UP000225740"/>
    </source>
</evidence>
<feature type="transmembrane region" description="Helical" evidence="1">
    <location>
        <begin position="16"/>
        <end position="36"/>
    </location>
</feature>
<comment type="caution">
    <text evidence="2">The sequence shown here is derived from an EMBL/GenBank/DDBJ whole genome shotgun (WGS) entry which is preliminary data.</text>
</comment>
<sequence>MNSDNSPRSARLKFSLRHLIILTTLIAVGIAIGMVHRKNRLLHQQREQLLSLSSRLIVDNEDELTLAAMPQVADDFLSWRVHVPENDDYELRLGAGDISERGIPPIVDKVRILAGQHRVTLQSGDSPDDEFQYVVYVDGEQVISVKMGQDWIPGGWSSSHGMGWPRQSASSSSPLQLAARSYRAKPDFGKRNYFNGNSDNYVTRLGYRLWIDSADQTYQPPSPLMVPPFDPLHQGIGLRDGLRYKMSNRPPYHWTFTRPSLATNDPMLRIVADFYDGEKSILSDRTQSFASWQIRDAASGSATQRWENESTKQTLTAFLHASLGPKAEYQPVVELKWDASRPDEVGLRLANTPANDRITRWRLRILGGLEHLWREIEIGEHSKALGELMSEAPAESRENLISLNISDGTESEIAIRWQTNETLPLQIVQRTKQQYASMQLNRSLPSSFGMKLTRSITKDVSAQISDRHPNLSIPLPGGPVVQQLVIELERGSGEWVWFEVGPRRSLSDHAL</sequence>
<name>A0A2G1VZA1_9BACT</name>
<organism evidence="2 3">
    <name type="scientific">Rhodopirellula bahusiensis</name>
    <dbReference type="NCBI Taxonomy" id="2014065"/>
    <lineage>
        <taxon>Bacteria</taxon>
        <taxon>Pseudomonadati</taxon>
        <taxon>Planctomycetota</taxon>
        <taxon>Planctomycetia</taxon>
        <taxon>Pirellulales</taxon>
        <taxon>Pirellulaceae</taxon>
        <taxon>Rhodopirellula</taxon>
    </lineage>
</organism>
<keyword evidence="3" id="KW-1185">Reference proteome</keyword>